<gene>
    <name evidence="4" type="primary">proC</name>
    <name evidence="9" type="ordered locus">Marpi_1974</name>
</gene>
<evidence type="ECO:0000259" key="7">
    <source>
        <dbReference type="Pfam" id="PF03807"/>
    </source>
</evidence>
<dbReference type="eggNOG" id="COG0345">
    <property type="taxonomic scope" value="Bacteria"/>
</dbReference>
<dbReference type="AlphaFoldDB" id="H2J6S1"/>
<accession>H2J6S1</accession>
<dbReference type="InterPro" id="IPR029036">
    <property type="entry name" value="P5CR_dimer"/>
</dbReference>
<dbReference type="RefSeq" id="WP_014297422.1">
    <property type="nucleotide sequence ID" value="NC_016751.1"/>
</dbReference>
<comment type="function">
    <text evidence="4">Catalyzes the reduction of 1-pyrroline-5-carboxylate (PCA) to L-proline.</text>
</comment>
<dbReference type="GO" id="GO:0004735">
    <property type="term" value="F:pyrroline-5-carboxylate reductase activity"/>
    <property type="evidence" value="ECO:0007669"/>
    <property type="project" value="UniProtKB-UniRule"/>
</dbReference>
<dbReference type="PANTHER" id="PTHR11645:SF0">
    <property type="entry name" value="PYRROLINE-5-CARBOXYLATE REDUCTASE 3"/>
    <property type="match status" value="1"/>
</dbReference>
<reference evidence="9 10" key="1">
    <citation type="journal article" date="2012" name="J. Bacteriol.">
        <title>Complete Genome Sequence of the Thermophilic, Piezophilic, Heterotrophic Bacterium Marinitoga piezophila KA3.</title>
        <authorList>
            <person name="Lucas S."/>
            <person name="Han J."/>
            <person name="Lapidus A."/>
            <person name="Cheng J.F."/>
            <person name="Goodwin L.A."/>
            <person name="Pitluck S."/>
            <person name="Peters L."/>
            <person name="Mikhailova N."/>
            <person name="Teshima H."/>
            <person name="Detter J.C."/>
            <person name="Han C."/>
            <person name="Tapia R."/>
            <person name="Land M."/>
            <person name="Hauser L."/>
            <person name="Kyrpides N.C."/>
            <person name="Ivanova N."/>
            <person name="Pagani I."/>
            <person name="Vannier P."/>
            <person name="Oger P."/>
            <person name="Bartlett D.H."/>
            <person name="Noll K.M."/>
            <person name="Woyke T."/>
            <person name="Jebbar M."/>
        </authorList>
    </citation>
    <scope>NUCLEOTIDE SEQUENCE [LARGE SCALE GENOMIC DNA]</scope>
    <source>
        <strain evidence="10">DSM 14283 / JCM 11233 / KA3</strain>
    </source>
</reference>
<dbReference type="GO" id="GO:0055129">
    <property type="term" value="P:L-proline biosynthetic process"/>
    <property type="evidence" value="ECO:0007669"/>
    <property type="project" value="UniProtKB-UniRule"/>
</dbReference>
<comment type="subcellular location">
    <subcellularLocation>
        <location evidence="4">Cytoplasm</location>
    </subcellularLocation>
</comment>
<evidence type="ECO:0000256" key="6">
    <source>
        <dbReference type="RuleBase" id="RU003903"/>
    </source>
</evidence>
<dbReference type="Pfam" id="PF03807">
    <property type="entry name" value="F420_oxidored"/>
    <property type="match status" value="1"/>
</dbReference>
<evidence type="ECO:0000313" key="9">
    <source>
        <dbReference type="EMBL" id="AEX86352.1"/>
    </source>
</evidence>
<dbReference type="Proteomes" id="UP000007161">
    <property type="component" value="Chromosome"/>
</dbReference>
<evidence type="ECO:0000256" key="5">
    <source>
        <dbReference type="NCBIfam" id="TIGR00112"/>
    </source>
</evidence>
<feature type="domain" description="Pyrroline-5-carboxylate reductase catalytic N-terminal" evidence="7">
    <location>
        <begin position="2"/>
        <end position="93"/>
    </location>
</feature>
<dbReference type="InterPro" id="IPR000304">
    <property type="entry name" value="Pyrroline-COOH_reductase"/>
</dbReference>
<comment type="pathway">
    <text evidence="4 6">Amino-acid biosynthesis; L-proline biosynthesis; L-proline from L-glutamate 5-semialdehyde: step 1/1.</text>
</comment>
<dbReference type="HAMAP" id="MF_01925">
    <property type="entry name" value="P5C_reductase"/>
    <property type="match status" value="1"/>
</dbReference>
<dbReference type="InterPro" id="IPR029752">
    <property type="entry name" value="D-isomer_DH_CS1"/>
</dbReference>
<evidence type="ECO:0000256" key="4">
    <source>
        <dbReference type="HAMAP-Rule" id="MF_01925"/>
    </source>
</evidence>
<name>H2J6S1_MARPK</name>
<dbReference type="Pfam" id="PF14748">
    <property type="entry name" value="P5CR_dimer"/>
    <property type="match status" value="1"/>
</dbReference>
<dbReference type="InterPro" id="IPR053790">
    <property type="entry name" value="P5CR-like_CS"/>
</dbReference>
<dbReference type="STRING" id="443254.Marpi_1974"/>
<dbReference type="OrthoDB" id="9805754at2"/>
<dbReference type="GO" id="GO:0005737">
    <property type="term" value="C:cytoplasm"/>
    <property type="evidence" value="ECO:0007669"/>
    <property type="project" value="UniProtKB-SubCell"/>
</dbReference>
<dbReference type="PANTHER" id="PTHR11645">
    <property type="entry name" value="PYRROLINE-5-CARBOXYLATE REDUCTASE"/>
    <property type="match status" value="1"/>
</dbReference>
<dbReference type="UniPathway" id="UPA00098">
    <property type="reaction ID" value="UER00361"/>
</dbReference>
<proteinExistence type="inferred from homology"/>
<comment type="catalytic activity">
    <reaction evidence="4 6">
        <text>L-proline + NADP(+) = (S)-1-pyrroline-5-carboxylate + NADPH + 2 H(+)</text>
        <dbReference type="Rhea" id="RHEA:14109"/>
        <dbReference type="ChEBI" id="CHEBI:15378"/>
        <dbReference type="ChEBI" id="CHEBI:17388"/>
        <dbReference type="ChEBI" id="CHEBI:57783"/>
        <dbReference type="ChEBI" id="CHEBI:58349"/>
        <dbReference type="ChEBI" id="CHEBI:60039"/>
        <dbReference type="EC" id="1.5.1.2"/>
    </reaction>
</comment>
<evidence type="ECO:0000313" key="10">
    <source>
        <dbReference type="Proteomes" id="UP000007161"/>
    </source>
</evidence>
<dbReference type="HOGENOM" id="CLU_042344_4_1_0"/>
<organism evidence="9 10">
    <name type="scientific">Marinitoga piezophila (strain DSM 14283 / JCM 11233 / KA3)</name>
    <dbReference type="NCBI Taxonomy" id="443254"/>
    <lineage>
        <taxon>Bacteria</taxon>
        <taxon>Thermotogati</taxon>
        <taxon>Thermotogota</taxon>
        <taxon>Thermotogae</taxon>
        <taxon>Petrotogales</taxon>
        <taxon>Petrotogaceae</taxon>
        <taxon>Marinitoga</taxon>
    </lineage>
</organism>
<dbReference type="PROSITE" id="PS00065">
    <property type="entry name" value="D_2_HYDROXYACID_DH_1"/>
    <property type="match status" value="1"/>
</dbReference>
<dbReference type="SUPFAM" id="SSF48179">
    <property type="entry name" value="6-phosphogluconate dehydrogenase C-terminal domain-like"/>
    <property type="match status" value="1"/>
</dbReference>
<feature type="domain" description="Pyrroline-5-carboxylate reductase dimerisation" evidence="8">
    <location>
        <begin position="155"/>
        <end position="259"/>
    </location>
</feature>
<keyword evidence="10" id="KW-1185">Reference proteome</keyword>
<sequence>MKIGIIGIGNIGSMLVKRFSINKEYELYIYDVNKDRIKKYEDENIHIEDEISKVYEKAIFTFVSVKPNHLNDVFDKIKDLSEENRYIISTAAGKTLADLYELSGKKNIFRIMPTVISNSGLGTTAIAYNPAISENIVSDVKSILSNLGEVLEIEEKKFDAFTVLNSSGPAFVAYIIESFLESGINIGLSHDDSLKIVANTFMGTLEYLKNEELKLSELKYMVSSPGGVTIKGLYEMDKAAVKGSIMKAIEEAYLKNKKL</sequence>
<dbReference type="PIRSF" id="PIRSF000193">
    <property type="entry name" value="Pyrrol-5-carb_rd"/>
    <property type="match status" value="1"/>
</dbReference>
<dbReference type="EC" id="1.5.1.2" evidence="4 5"/>
<dbReference type="InterPro" id="IPR036291">
    <property type="entry name" value="NAD(P)-bd_dom_sf"/>
</dbReference>
<protein>
    <recommendedName>
        <fullName evidence="4 5">Pyrroline-5-carboxylate reductase</fullName>
        <shortName evidence="4">P5C reductase</shortName>
        <shortName evidence="4">P5CR</shortName>
        <ecNumber evidence="4 5">1.5.1.2</ecNumber>
    </recommendedName>
    <alternativeName>
        <fullName evidence="4">PCA reductase</fullName>
    </alternativeName>
</protein>
<dbReference type="InterPro" id="IPR028939">
    <property type="entry name" value="P5C_Rdtase_cat_N"/>
</dbReference>
<dbReference type="InterPro" id="IPR008927">
    <property type="entry name" value="6-PGluconate_DH-like_C_sf"/>
</dbReference>
<reference evidence="10" key="2">
    <citation type="submission" date="2012-01" db="EMBL/GenBank/DDBJ databases">
        <title>Complete sequence of chromosome of Marinitoga piezophila KA3.</title>
        <authorList>
            <person name="Lucas S."/>
            <person name="Han J."/>
            <person name="Lapidus A."/>
            <person name="Cheng J.-F."/>
            <person name="Goodwin L."/>
            <person name="Pitluck S."/>
            <person name="Peters L."/>
            <person name="Mikhailova N."/>
            <person name="Teshima H."/>
            <person name="Detter J.C."/>
            <person name="Han C."/>
            <person name="Tapia R."/>
            <person name="Land M."/>
            <person name="Hauser L."/>
            <person name="Kyrpides N."/>
            <person name="Ivanova N."/>
            <person name="Pagani I."/>
            <person name="Jebbar M."/>
            <person name="Vannier P."/>
            <person name="Oger P."/>
            <person name="Cario A."/>
            <person name="Bartlett D."/>
            <person name="Noll K.M."/>
            <person name="Woyke T."/>
        </authorList>
    </citation>
    <scope>NUCLEOTIDE SEQUENCE [LARGE SCALE GENOMIC DNA]</scope>
    <source>
        <strain evidence="10">DSM 14283 / JCM 11233 / KA3</strain>
    </source>
</reference>
<dbReference type="Gene3D" id="1.10.3730.10">
    <property type="entry name" value="ProC C-terminal domain-like"/>
    <property type="match status" value="1"/>
</dbReference>
<evidence type="ECO:0000256" key="1">
    <source>
        <dbReference type="ARBA" id="ARBA00005525"/>
    </source>
</evidence>
<dbReference type="SUPFAM" id="SSF51735">
    <property type="entry name" value="NAD(P)-binding Rossmann-fold domains"/>
    <property type="match status" value="1"/>
</dbReference>
<keyword evidence="4 6" id="KW-0028">Amino-acid biosynthesis</keyword>
<evidence type="ECO:0000259" key="8">
    <source>
        <dbReference type="Pfam" id="PF14748"/>
    </source>
</evidence>
<evidence type="ECO:0000256" key="3">
    <source>
        <dbReference type="ARBA" id="ARBA00023002"/>
    </source>
</evidence>
<comment type="similarity">
    <text evidence="1 4 6">Belongs to the pyrroline-5-carboxylate reductase family.</text>
</comment>
<keyword evidence="4 6" id="KW-0641">Proline biosynthesis</keyword>
<keyword evidence="4" id="KW-0963">Cytoplasm</keyword>
<dbReference type="KEGG" id="mpz:Marpi_1974"/>
<keyword evidence="2 4" id="KW-0521">NADP</keyword>
<dbReference type="Gene3D" id="3.40.50.720">
    <property type="entry name" value="NAD(P)-binding Rossmann-like Domain"/>
    <property type="match status" value="1"/>
</dbReference>
<dbReference type="FunFam" id="1.10.3730.10:FF:000001">
    <property type="entry name" value="Pyrroline-5-carboxylate reductase"/>
    <property type="match status" value="1"/>
</dbReference>
<dbReference type="PROSITE" id="PS00521">
    <property type="entry name" value="P5CR"/>
    <property type="match status" value="1"/>
</dbReference>
<comment type="catalytic activity">
    <reaction evidence="4">
        <text>L-proline + NAD(+) = (S)-1-pyrroline-5-carboxylate + NADH + 2 H(+)</text>
        <dbReference type="Rhea" id="RHEA:14105"/>
        <dbReference type="ChEBI" id="CHEBI:15378"/>
        <dbReference type="ChEBI" id="CHEBI:17388"/>
        <dbReference type="ChEBI" id="CHEBI:57540"/>
        <dbReference type="ChEBI" id="CHEBI:57945"/>
        <dbReference type="ChEBI" id="CHEBI:60039"/>
        <dbReference type="EC" id="1.5.1.2"/>
    </reaction>
</comment>
<dbReference type="EMBL" id="CP003257">
    <property type="protein sequence ID" value="AEX86352.1"/>
    <property type="molecule type" value="Genomic_DNA"/>
</dbReference>
<keyword evidence="3 4" id="KW-0560">Oxidoreductase</keyword>
<evidence type="ECO:0000256" key="2">
    <source>
        <dbReference type="ARBA" id="ARBA00022857"/>
    </source>
</evidence>
<dbReference type="NCBIfam" id="TIGR00112">
    <property type="entry name" value="proC"/>
    <property type="match status" value="1"/>
</dbReference>